<gene>
    <name evidence="1" type="primary">4L372D_037</name>
</gene>
<name>A0A5B9NAQ6_9CAUD</name>
<proteinExistence type="predicted"/>
<protein>
    <submittedName>
        <fullName evidence="1">Uncharacterized protein</fullName>
    </submittedName>
</protein>
<evidence type="ECO:0000313" key="2">
    <source>
        <dbReference type="Proteomes" id="UP000323739"/>
    </source>
</evidence>
<accession>A0A5B9NAQ6</accession>
<keyword evidence="2" id="KW-1185">Reference proteome</keyword>
<dbReference type="Proteomes" id="UP000323739">
    <property type="component" value="Segment"/>
</dbReference>
<dbReference type="RefSeq" id="YP_009846585.1">
    <property type="nucleotide sequence ID" value="NC_048771.1"/>
</dbReference>
<reference evidence="1 2" key="1">
    <citation type="submission" date="2019-04" db="EMBL/GenBank/DDBJ databases">
        <title>Nine Novel Phages from a Plateau Lake in Southwest China Provide Insights into Aeromonas Phage Diversity.</title>
        <authorList>
            <person name="Xiao W."/>
            <person name="Bai M."/>
            <person name="Wang Y."/>
            <person name="Cui X."/>
        </authorList>
    </citation>
    <scope>NUCLEOTIDE SEQUENCE [LARGE SCALE GENOMIC DNA]</scope>
</reference>
<dbReference type="EMBL" id="MK813939">
    <property type="protein sequence ID" value="QEG08501.1"/>
    <property type="molecule type" value="Genomic_DNA"/>
</dbReference>
<dbReference type="KEGG" id="vg:55616955"/>
<dbReference type="GeneID" id="55616955"/>
<sequence>MLIVNKYIYDWFVSSKFPKLGGYTPPKEVNIHKIVNLNAGIRTNTTSSSFLKSMQNKKVNIEKQLTVYYKQESTFYVPDADPRRLLAGRLLRRYKKKNKLK</sequence>
<evidence type="ECO:0000313" key="1">
    <source>
        <dbReference type="EMBL" id="QEG08501.1"/>
    </source>
</evidence>
<organism evidence="1 2">
    <name type="scientific">Aeromonas phage 4L372D</name>
    <dbReference type="NCBI Taxonomy" id="2588518"/>
    <lineage>
        <taxon>Viruses</taxon>
        <taxon>Duplodnaviria</taxon>
        <taxon>Heunggongvirae</taxon>
        <taxon>Uroviricota</taxon>
        <taxon>Caudoviricetes</taxon>
        <taxon>Plateaulakevirus</taxon>
        <taxon>Plateaulakevirus pv4L372D</taxon>
    </lineage>
</organism>